<name>K2RDF3_MACPH</name>
<proteinExistence type="predicted"/>
<evidence type="ECO:0000256" key="1">
    <source>
        <dbReference type="SAM" id="MobiDB-lite"/>
    </source>
</evidence>
<gene>
    <name evidence="2" type="ORF">MPH_11970</name>
</gene>
<dbReference type="InParanoid" id="K2RDF3"/>
<evidence type="ECO:0000313" key="3">
    <source>
        <dbReference type="Proteomes" id="UP000007129"/>
    </source>
</evidence>
<dbReference type="OrthoDB" id="3933435at2759"/>
<dbReference type="AlphaFoldDB" id="K2RDF3"/>
<comment type="caution">
    <text evidence="2">The sequence shown here is derived from an EMBL/GenBank/DDBJ whole genome shotgun (WGS) entry which is preliminary data.</text>
</comment>
<reference evidence="2 3" key="1">
    <citation type="journal article" date="2012" name="BMC Genomics">
        <title>Tools to kill: Genome of one of the most destructive plant pathogenic fungi Macrophomina phaseolina.</title>
        <authorList>
            <person name="Islam M.S."/>
            <person name="Haque M.S."/>
            <person name="Islam M.M."/>
            <person name="Emdad E.M."/>
            <person name="Halim A."/>
            <person name="Hossen Q.M.M."/>
            <person name="Hossain M.Z."/>
            <person name="Ahmed B."/>
            <person name="Rahim S."/>
            <person name="Rahman M.S."/>
            <person name="Alam M.M."/>
            <person name="Hou S."/>
            <person name="Wan X."/>
            <person name="Saito J.A."/>
            <person name="Alam M."/>
        </authorList>
    </citation>
    <scope>NUCLEOTIDE SEQUENCE [LARGE SCALE GENOMIC DNA]</scope>
    <source>
        <strain evidence="2 3">MS6</strain>
    </source>
</reference>
<protein>
    <submittedName>
        <fullName evidence="2">Uncharacterized protein</fullName>
    </submittedName>
</protein>
<feature type="compositionally biased region" description="Polar residues" evidence="1">
    <location>
        <begin position="45"/>
        <end position="58"/>
    </location>
</feature>
<dbReference type="EMBL" id="AHHD01000500">
    <property type="protein sequence ID" value="EKG10967.1"/>
    <property type="molecule type" value="Genomic_DNA"/>
</dbReference>
<accession>K2RDF3</accession>
<dbReference type="HOGENOM" id="CLU_2498278_0_0_1"/>
<organism evidence="2 3">
    <name type="scientific">Macrophomina phaseolina (strain MS6)</name>
    <name type="common">Charcoal rot fungus</name>
    <dbReference type="NCBI Taxonomy" id="1126212"/>
    <lineage>
        <taxon>Eukaryota</taxon>
        <taxon>Fungi</taxon>
        <taxon>Dikarya</taxon>
        <taxon>Ascomycota</taxon>
        <taxon>Pezizomycotina</taxon>
        <taxon>Dothideomycetes</taxon>
        <taxon>Dothideomycetes incertae sedis</taxon>
        <taxon>Botryosphaeriales</taxon>
        <taxon>Botryosphaeriaceae</taxon>
        <taxon>Macrophomina</taxon>
    </lineage>
</organism>
<evidence type="ECO:0000313" key="2">
    <source>
        <dbReference type="EMBL" id="EKG10967.1"/>
    </source>
</evidence>
<sequence>MDLASILDGGGENEPTGIDSCYAVYNRFDASKPEEDDQGAEDLATTENDVNNDGSISSEKQHCKTRFPPLISEEELCAPGPGVVPR</sequence>
<dbReference type="VEuPathDB" id="FungiDB:MPH_11970"/>
<dbReference type="Proteomes" id="UP000007129">
    <property type="component" value="Unassembled WGS sequence"/>
</dbReference>
<feature type="region of interest" description="Disordered" evidence="1">
    <location>
        <begin position="30"/>
        <end position="62"/>
    </location>
</feature>